<reference evidence="2" key="1">
    <citation type="journal article" date="2014" name="Int. J. Syst. Evol. Microbiol.">
        <title>Complete genome sequence of Corynebacterium casei LMG S-19264T (=DSM 44701T), isolated from a smear-ripened cheese.</title>
        <authorList>
            <consortium name="US DOE Joint Genome Institute (JGI-PGF)"/>
            <person name="Walter F."/>
            <person name="Albersmeier A."/>
            <person name="Kalinowski J."/>
            <person name="Ruckert C."/>
        </authorList>
    </citation>
    <scope>NUCLEOTIDE SEQUENCE</scope>
    <source>
        <strain evidence="2">CGMCC 4.7398</strain>
    </source>
</reference>
<accession>A0A919L052</accession>
<name>A0A919L052_9MICO</name>
<dbReference type="Pfam" id="PF02543">
    <property type="entry name" value="Carbam_trans_N"/>
    <property type="match status" value="1"/>
</dbReference>
<proteinExistence type="predicted"/>
<comment type="caution">
    <text evidence="2">The sequence shown here is derived from an EMBL/GenBank/DDBJ whole genome shotgun (WGS) entry which is preliminary data.</text>
</comment>
<evidence type="ECO:0000313" key="2">
    <source>
        <dbReference type="EMBL" id="GHH79945.1"/>
    </source>
</evidence>
<dbReference type="AlphaFoldDB" id="A0A919L052"/>
<dbReference type="EMBL" id="BNAS01000010">
    <property type="protein sequence ID" value="GHH79945.1"/>
    <property type="molecule type" value="Genomic_DNA"/>
</dbReference>
<evidence type="ECO:0000313" key="3">
    <source>
        <dbReference type="Proteomes" id="UP000627369"/>
    </source>
</evidence>
<feature type="domain" description="Carbamoyltransferase" evidence="1">
    <location>
        <begin position="2"/>
        <end position="71"/>
    </location>
</feature>
<keyword evidence="3" id="KW-1185">Reference proteome</keyword>
<dbReference type="GO" id="GO:0003824">
    <property type="term" value="F:catalytic activity"/>
    <property type="evidence" value="ECO:0007669"/>
    <property type="project" value="InterPro"/>
</dbReference>
<dbReference type="InterPro" id="IPR051338">
    <property type="entry name" value="NodU/CmcH_Carbamoyltrnsfr"/>
</dbReference>
<sequence>MRVLGVNALFHDPSAALVLDGHVHAAAEEERFTRRKHGNRPVPFGAWELPEQAMRWCLDVGGLAPGDLDPVAYSFDPALAKPSDEMGLLDPWDWLRLRYAERAPQFTASALPGLNPAAVRFVPHEVSHAASAALAIQTVDDSQPRLLAMRTDVFAPADP</sequence>
<dbReference type="PANTHER" id="PTHR34847">
    <property type="entry name" value="NODULATION PROTEIN U"/>
    <property type="match status" value="1"/>
</dbReference>
<dbReference type="InterPro" id="IPR003696">
    <property type="entry name" value="Carbtransf_dom"/>
</dbReference>
<reference evidence="2" key="2">
    <citation type="submission" date="2020-09" db="EMBL/GenBank/DDBJ databases">
        <authorList>
            <person name="Sun Q."/>
            <person name="Zhou Y."/>
        </authorList>
    </citation>
    <scope>NUCLEOTIDE SEQUENCE</scope>
    <source>
        <strain evidence="2">CGMCC 4.7398</strain>
    </source>
</reference>
<organism evidence="2 3">
    <name type="scientific">Promicromonospora soli</name>
    <dbReference type="NCBI Taxonomy" id="2035533"/>
    <lineage>
        <taxon>Bacteria</taxon>
        <taxon>Bacillati</taxon>
        <taxon>Actinomycetota</taxon>
        <taxon>Actinomycetes</taxon>
        <taxon>Micrococcales</taxon>
        <taxon>Promicromonosporaceae</taxon>
        <taxon>Promicromonospora</taxon>
    </lineage>
</organism>
<gene>
    <name evidence="2" type="ORF">GCM10017772_47020</name>
</gene>
<protein>
    <recommendedName>
        <fullName evidence="1">Carbamoyltransferase domain-containing protein</fullName>
    </recommendedName>
</protein>
<dbReference type="Gene3D" id="3.30.420.40">
    <property type="match status" value="1"/>
</dbReference>
<dbReference type="RefSeq" id="WP_229872716.1">
    <property type="nucleotide sequence ID" value="NZ_BNAS01000010.1"/>
</dbReference>
<dbReference type="Proteomes" id="UP000627369">
    <property type="component" value="Unassembled WGS sequence"/>
</dbReference>
<evidence type="ECO:0000259" key="1">
    <source>
        <dbReference type="Pfam" id="PF02543"/>
    </source>
</evidence>
<dbReference type="PANTHER" id="PTHR34847:SF1">
    <property type="entry name" value="NODULATION PROTEIN U"/>
    <property type="match status" value="1"/>
</dbReference>